<name>A0AAE0SQD7_9BIVA</name>
<reference evidence="1" key="2">
    <citation type="journal article" date="2021" name="Genome Biol. Evol.">
        <title>Developing a high-quality reference genome for a parasitic bivalve with doubly uniparental inheritance (Bivalvia: Unionida).</title>
        <authorList>
            <person name="Smith C.H."/>
        </authorList>
    </citation>
    <scope>NUCLEOTIDE SEQUENCE</scope>
    <source>
        <strain evidence="1">CHS0354</strain>
        <tissue evidence="1">Mantle</tissue>
    </source>
</reference>
<gene>
    <name evidence="1" type="ORF">CHS0354_014734</name>
</gene>
<organism evidence="1 2">
    <name type="scientific">Potamilus streckersoni</name>
    <dbReference type="NCBI Taxonomy" id="2493646"/>
    <lineage>
        <taxon>Eukaryota</taxon>
        <taxon>Metazoa</taxon>
        <taxon>Spiralia</taxon>
        <taxon>Lophotrochozoa</taxon>
        <taxon>Mollusca</taxon>
        <taxon>Bivalvia</taxon>
        <taxon>Autobranchia</taxon>
        <taxon>Heteroconchia</taxon>
        <taxon>Palaeoheterodonta</taxon>
        <taxon>Unionida</taxon>
        <taxon>Unionoidea</taxon>
        <taxon>Unionidae</taxon>
        <taxon>Ambleminae</taxon>
        <taxon>Lampsilini</taxon>
        <taxon>Potamilus</taxon>
    </lineage>
</organism>
<reference evidence="1" key="1">
    <citation type="journal article" date="2021" name="Genome Biol. Evol.">
        <title>A High-Quality Reference Genome for a Parasitic Bivalve with Doubly Uniparental Inheritance (Bivalvia: Unionida).</title>
        <authorList>
            <person name="Smith C.H."/>
        </authorList>
    </citation>
    <scope>NUCLEOTIDE SEQUENCE</scope>
    <source>
        <strain evidence="1">CHS0354</strain>
    </source>
</reference>
<proteinExistence type="predicted"/>
<feature type="non-terminal residue" evidence="1">
    <location>
        <position position="59"/>
    </location>
</feature>
<comment type="caution">
    <text evidence="1">The sequence shown here is derived from an EMBL/GenBank/DDBJ whole genome shotgun (WGS) entry which is preliminary data.</text>
</comment>
<dbReference type="AlphaFoldDB" id="A0AAE0SQD7"/>
<protein>
    <submittedName>
        <fullName evidence="1">Uncharacterized protein</fullName>
    </submittedName>
</protein>
<dbReference type="EMBL" id="JAEAOA010000900">
    <property type="protein sequence ID" value="KAK3595901.1"/>
    <property type="molecule type" value="Genomic_DNA"/>
</dbReference>
<keyword evidence="2" id="KW-1185">Reference proteome</keyword>
<evidence type="ECO:0000313" key="1">
    <source>
        <dbReference type="EMBL" id="KAK3595901.1"/>
    </source>
</evidence>
<dbReference type="Proteomes" id="UP001195483">
    <property type="component" value="Unassembled WGS sequence"/>
</dbReference>
<sequence>MENESNGSEISYRITAARYFESRNQRQSSTTYYTNLDLPSHNAQADLEQLVDRRFPSRG</sequence>
<reference evidence="1" key="3">
    <citation type="submission" date="2023-05" db="EMBL/GenBank/DDBJ databases">
        <authorList>
            <person name="Smith C.H."/>
        </authorList>
    </citation>
    <scope>NUCLEOTIDE SEQUENCE</scope>
    <source>
        <strain evidence="1">CHS0354</strain>
        <tissue evidence="1">Mantle</tissue>
    </source>
</reference>
<accession>A0AAE0SQD7</accession>
<evidence type="ECO:0000313" key="2">
    <source>
        <dbReference type="Proteomes" id="UP001195483"/>
    </source>
</evidence>